<gene>
    <name evidence="8" type="ORF">Purlil1_13342</name>
</gene>
<reference evidence="8 9" key="1">
    <citation type="journal article" date="2024" name="Microbiol. Resour. Announc.">
        <title>Genome annotations for the ascomycete fungi Trichoderma harzianum, Trichoderma aggressivum, and Purpureocillium lilacinum.</title>
        <authorList>
            <person name="Beijen E.P.W."/>
            <person name="Ohm R.A."/>
        </authorList>
    </citation>
    <scope>NUCLEOTIDE SEQUENCE [LARGE SCALE GENOMIC DNA]</scope>
    <source>
        <strain evidence="8 9">CBS 150709</strain>
    </source>
</reference>
<comment type="caution">
    <text evidence="8">The sequence shown here is derived from an EMBL/GenBank/DDBJ whole genome shotgun (WGS) entry which is preliminary data.</text>
</comment>
<dbReference type="PANTHER" id="PTHR43310:SF4">
    <property type="entry name" value="AFR304WP"/>
    <property type="match status" value="1"/>
</dbReference>
<evidence type="ECO:0000256" key="4">
    <source>
        <dbReference type="ARBA" id="ARBA00023136"/>
    </source>
</evidence>
<dbReference type="InterPro" id="IPR052706">
    <property type="entry name" value="Membrane-Transporter-like"/>
</dbReference>
<feature type="transmembrane region" description="Helical" evidence="6">
    <location>
        <begin position="248"/>
        <end position="268"/>
    </location>
</feature>
<feature type="transmembrane region" description="Helical" evidence="6">
    <location>
        <begin position="280"/>
        <end position="299"/>
    </location>
</feature>
<comment type="subcellular location">
    <subcellularLocation>
        <location evidence="1">Membrane</location>
        <topology evidence="1">Multi-pass membrane protein</topology>
    </subcellularLocation>
</comment>
<feature type="transmembrane region" description="Helical" evidence="6">
    <location>
        <begin position="671"/>
        <end position="702"/>
    </location>
</feature>
<feature type="transmembrane region" description="Helical" evidence="6">
    <location>
        <begin position="339"/>
        <end position="360"/>
    </location>
</feature>
<feature type="region of interest" description="Disordered" evidence="5">
    <location>
        <begin position="42"/>
        <end position="61"/>
    </location>
</feature>
<feature type="transmembrane region" description="Helical" evidence="6">
    <location>
        <begin position="640"/>
        <end position="659"/>
    </location>
</feature>
<organism evidence="8 9">
    <name type="scientific">Purpureocillium lilacinum</name>
    <name type="common">Paecilomyces lilacinus</name>
    <dbReference type="NCBI Taxonomy" id="33203"/>
    <lineage>
        <taxon>Eukaryota</taxon>
        <taxon>Fungi</taxon>
        <taxon>Dikarya</taxon>
        <taxon>Ascomycota</taxon>
        <taxon>Pezizomycotina</taxon>
        <taxon>Sordariomycetes</taxon>
        <taxon>Hypocreomycetidae</taxon>
        <taxon>Hypocreales</taxon>
        <taxon>Ophiocordycipitaceae</taxon>
        <taxon>Purpureocillium</taxon>
    </lineage>
</organism>
<dbReference type="Pfam" id="PF01740">
    <property type="entry name" value="STAS"/>
    <property type="match status" value="1"/>
</dbReference>
<dbReference type="PROSITE" id="PS50801">
    <property type="entry name" value="STAS"/>
    <property type="match status" value="1"/>
</dbReference>
<name>A0ABR0BED3_PURLI</name>
<evidence type="ECO:0000256" key="5">
    <source>
        <dbReference type="SAM" id="MobiDB-lite"/>
    </source>
</evidence>
<dbReference type="InterPro" id="IPR002645">
    <property type="entry name" value="STAS_dom"/>
</dbReference>
<dbReference type="InterPro" id="IPR011547">
    <property type="entry name" value="SLC26A/SulP_dom"/>
</dbReference>
<evidence type="ECO:0000313" key="9">
    <source>
        <dbReference type="Proteomes" id="UP001287286"/>
    </source>
</evidence>
<feature type="region of interest" description="Disordered" evidence="5">
    <location>
        <begin position="1"/>
        <end position="35"/>
    </location>
</feature>
<proteinExistence type="predicted"/>
<feature type="transmembrane region" description="Helical" evidence="6">
    <location>
        <begin position="614"/>
        <end position="634"/>
    </location>
</feature>
<evidence type="ECO:0000256" key="6">
    <source>
        <dbReference type="SAM" id="Phobius"/>
    </source>
</evidence>
<feature type="domain" description="STAS" evidence="7">
    <location>
        <begin position="740"/>
        <end position="850"/>
    </location>
</feature>
<evidence type="ECO:0000256" key="1">
    <source>
        <dbReference type="ARBA" id="ARBA00004141"/>
    </source>
</evidence>
<dbReference type="SUPFAM" id="SSF52091">
    <property type="entry name" value="SpoIIaa-like"/>
    <property type="match status" value="1"/>
</dbReference>
<dbReference type="InterPro" id="IPR036513">
    <property type="entry name" value="STAS_dom_sf"/>
</dbReference>
<evidence type="ECO:0000256" key="3">
    <source>
        <dbReference type="ARBA" id="ARBA00022989"/>
    </source>
</evidence>
<feature type="transmembrane region" description="Helical" evidence="6">
    <location>
        <begin position="453"/>
        <end position="469"/>
    </location>
</feature>
<sequence length="860" mass="94386">MSSGSALEQLLAPESKMPSSPSLVRDQATDTGVEGDNFAEISPTLIGSSRPSSFPGAPTRHDHERIRSCIHASVWDEFAPGDGEQHVHTERENSAVLGSYMLSNGSTLRRLSFPQQSRASVQIANTLDLDGSREQTHDNPCVTRSIQGMPETTSPKSELNESVDEIDPVASHLRSRATPQSVPSAAVVSDVAHQAQTKHLQPESEHIEPPQRARSSTAIHTFAVAANPGRWDRRAIWRHIVVEPVSCLPAVAVGLLLNILDTLSYGMILFPLGKPIFSHLGSAGIFIFYVSTIVAQLIFSTGSAFKGAVGSELVEVVPFFHSMAQKITDIVAEEKPDTVIATTIVAYTASSMMTGLVFYLMGKFKFGFMVGYIPRHILIGAIGGVGWFLVATGLEVSASGSAKFRLAERQVSGTAGPVKPDPYLRARPVTARLDDGLECDLNTFKKLTQADTVVHWIIPLILAILLLYFQSKIQSKYFLPLYILAIPLVFHGFVAFIHVLNADTLRDNGWIFTGPPLDTPWWEFYTLFKFELVRWDAVAAVTPTMLALTLFGILHVPINVPALALKYGEDDADLDTELRLHGYSNLLSSCFGSIQNYVYANTVLFIRSGGDKRLAGYMLAVLTFCVMIIGPSIIGFIPVVMVGTLIFCLGFELLLEALWLPRKKLKLAEYLTVIVIVVVMGLYDFIVGIGVGVLLAFVPLIVETLRVSAIQETYNGYGLTSTVRRNPSEYHYLRQAGQQIYIIKLTGYLFFGRVVSIEQNIRQLLDGNAFAKKPVKFVILDLWHCTTLDYSAGEALNTISRLLDNKGIRLLISSVDDGSHVERSLRAVGLGTDKNDAIMLPNLNAALECCEIELLKTFQA</sequence>
<dbReference type="Proteomes" id="UP001287286">
    <property type="component" value="Unassembled WGS sequence"/>
</dbReference>
<dbReference type="PANTHER" id="PTHR43310">
    <property type="entry name" value="SULFATE TRANSPORTER YBAR-RELATED"/>
    <property type="match status" value="1"/>
</dbReference>
<feature type="transmembrane region" description="Helical" evidence="6">
    <location>
        <begin position="537"/>
        <end position="556"/>
    </location>
</feature>
<keyword evidence="9" id="KW-1185">Reference proteome</keyword>
<dbReference type="EMBL" id="JAWRVI010000204">
    <property type="protein sequence ID" value="KAK4071775.1"/>
    <property type="molecule type" value="Genomic_DNA"/>
</dbReference>
<protein>
    <recommendedName>
        <fullName evidence="7">STAS domain-containing protein</fullName>
    </recommendedName>
</protein>
<accession>A0ABR0BED3</accession>
<feature type="transmembrane region" description="Helical" evidence="6">
    <location>
        <begin position="372"/>
        <end position="390"/>
    </location>
</feature>
<evidence type="ECO:0000313" key="8">
    <source>
        <dbReference type="EMBL" id="KAK4071775.1"/>
    </source>
</evidence>
<dbReference type="Pfam" id="PF00916">
    <property type="entry name" value="Sulfate_transp"/>
    <property type="match status" value="2"/>
</dbReference>
<keyword evidence="4 6" id="KW-0472">Membrane</keyword>
<dbReference type="Gene3D" id="3.30.750.24">
    <property type="entry name" value="STAS domain"/>
    <property type="match status" value="1"/>
</dbReference>
<keyword evidence="3 6" id="KW-1133">Transmembrane helix</keyword>
<feature type="transmembrane region" description="Helical" evidence="6">
    <location>
        <begin position="481"/>
        <end position="500"/>
    </location>
</feature>
<dbReference type="CDD" id="cd07042">
    <property type="entry name" value="STAS_SulP_like_sulfate_transporter"/>
    <property type="match status" value="1"/>
</dbReference>
<evidence type="ECO:0000259" key="7">
    <source>
        <dbReference type="PROSITE" id="PS50801"/>
    </source>
</evidence>
<keyword evidence="2 6" id="KW-0812">Transmembrane</keyword>
<evidence type="ECO:0000256" key="2">
    <source>
        <dbReference type="ARBA" id="ARBA00022692"/>
    </source>
</evidence>